<name>X6MKA6_RETFI</name>
<protein>
    <submittedName>
        <fullName evidence="1">Uncharacterized protein</fullName>
    </submittedName>
</protein>
<dbReference type="Proteomes" id="UP000023152">
    <property type="component" value="Unassembled WGS sequence"/>
</dbReference>
<gene>
    <name evidence="1" type="ORF">RFI_23868</name>
</gene>
<reference evidence="1 2" key="1">
    <citation type="journal article" date="2013" name="Curr. Biol.">
        <title>The Genome of the Foraminiferan Reticulomyxa filosa.</title>
        <authorList>
            <person name="Glockner G."/>
            <person name="Hulsmann N."/>
            <person name="Schleicher M."/>
            <person name="Noegel A.A."/>
            <person name="Eichinger L."/>
            <person name="Gallinger C."/>
            <person name="Pawlowski J."/>
            <person name="Sierra R."/>
            <person name="Euteneuer U."/>
            <person name="Pillet L."/>
            <person name="Moustafa A."/>
            <person name="Platzer M."/>
            <person name="Groth M."/>
            <person name="Szafranski K."/>
            <person name="Schliwa M."/>
        </authorList>
    </citation>
    <scope>NUCLEOTIDE SEQUENCE [LARGE SCALE GENOMIC DNA]</scope>
</reference>
<proteinExistence type="predicted"/>
<dbReference type="EMBL" id="ASPP01020570">
    <property type="protein sequence ID" value="ETO13500.1"/>
    <property type="molecule type" value="Genomic_DNA"/>
</dbReference>
<keyword evidence="2" id="KW-1185">Reference proteome</keyword>
<accession>X6MKA6</accession>
<sequence>MLQIAQSISDYSFRNDLHQTTLACVFEINIKLKSYYNFLQRTLAKNEQLLRTIHLKAGQELIQVKIIFFKKFISFKLVPTRKEEIQKLSSSLERLYRSQASLHSEDGVNAGLKYQWGHHADLFLQTADGWKSQNKAQMNNNDSTFNQVNLQHFRGTTVNNSVLTEKPKSKETDNRAEQGLIIEPFEALNENGKNLGRSNEAFQTKSSLKTKIKTGDEVLDNILSKVAQNMTI</sequence>
<dbReference type="AlphaFoldDB" id="X6MKA6"/>
<comment type="caution">
    <text evidence="1">The sequence shown here is derived from an EMBL/GenBank/DDBJ whole genome shotgun (WGS) entry which is preliminary data.</text>
</comment>
<evidence type="ECO:0000313" key="2">
    <source>
        <dbReference type="Proteomes" id="UP000023152"/>
    </source>
</evidence>
<organism evidence="1 2">
    <name type="scientific">Reticulomyxa filosa</name>
    <dbReference type="NCBI Taxonomy" id="46433"/>
    <lineage>
        <taxon>Eukaryota</taxon>
        <taxon>Sar</taxon>
        <taxon>Rhizaria</taxon>
        <taxon>Retaria</taxon>
        <taxon>Foraminifera</taxon>
        <taxon>Monothalamids</taxon>
        <taxon>Reticulomyxidae</taxon>
        <taxon>Reticulomyxa</taxon>
    </lineage>
</organism>
<evidence type="ECO:0000313" key="1">
    <source>
        <dbReference type="EMBL" id="ETO13500.1"/>
    </source>
</evidence>